<feature type="domain" description="Cystatin" evidence="2">
    <location>
        <begin position="28"/>
        <end position="123"/>
    </location>
</feature>
<accession>A0A1I7SQY1</accession>
<protein>
    <submittedName>
        <fullName evidence="3">(pine wood nematode) hypothetical protein</fullName>
    </submittedName>
    <submittedName>
        <fullName evidence="5 8">Cysteine proteinase inhibitor</fullName>
    </submittedName>
</protein>
<name>A0A1I7SQY1_BURXY</name>
<dbReference type="Gene3D" id="3.10.450.10">
    <property type="match status" value="1"/>
</dbReference>
<evidence type="ECO:0000259" key="2">
    <source>
        <dbReference type="SMART" id="SM00043"/>
    </source>
</evidence>
<dbReference type="InterPro" id="IPR000010">
    <property type="entry name" value="Cystatin_dom"/>
</dbReference>
<keyword evidence="7" id="KW-1185">Reference proteome</keyword>
<dbReference type="Proteomes" id="UP000582659">
    <property type="component" value="Unassembled WGS sequence"/>
</dbReference>
<feature type="chain" id="PRO_5035360177" evidence="1">
    <location>
        <begin position="21"/>
        <end position="124"/>
    </location>
</feature>
<evidence type="ECO:0000313" key="6">
    <source>
        <dbReference type="Proteomes" id="UP000095284"/>
    </source>
</evidence>
<dbReference type="EMBL" id="CAJFCV020000003">
    <property type="protein sequence ID" value="CAG9110552.1"/>
    <property type="molecule type" value="Genomic_DNA"/>
</dbReference>
<dbReference type="SMART" id="SM00043">
    <property type="entry name" value="CY"/>
    <property type="match status" value="1"/>
</dbReference>
<dbReference type="GO" id="GO:0004869">
    <property type="term" value="F:cysteine-type endopeptidase inhibitor activity"/>
    <property type="evidence" value="ECO:0007669"/>
    <property type="project" value="InterPro"/>
</dbReference>
<keyword evidence="1" id="KW-0732">Signal</keyword>
<dbReference type="AlphaFoldDB" id="A0A1I7SQY1"/>
<dbReference type="WBParaSite" id="BXY_1544500.1">
    <property type="protein sequence ID" value="BXY_1544500.1"/>
    <property type="gene ID" value="BXY_1544500"/>
</dbReference>
<dbReference type="SUPFAM" id="SSF54403">
    <property type="entry name" value="Cystatin/monellin"/>
    <property type="match status" value="1"/>
</dbReference>
<feature type="signal peptide" evidence="1">
    <location>
        <begin position="1"/>
        <end position="20"/>
    </location>
</feature>
<sequence length="124" mass="13985">MLFKVTVLFVVLLVAHRSLSEPTQKPRQVLGGFSDVPLDDPLVVRLAKKAVHIFAKQSHQKLKFHQVLAAQKQIVNGENYAIDLEARNLSPNVTKEVIQLHDFVHVPLKGGKNRHNVTEIVKQK</sequence>
<evidence type="ECO:0000313" key="8">
    <source>
        <dbReference type="WBParaSite" id="BXY_1544500.1"/>
    </source>
</evidence>
<dbReference type="EMBL" id="CAJFDI010000003">
    <property type="protein sequence ID" value="CAD5222511.1"/>
    <property type="molecule type" value="Genomic_DNA"/>
</dbReference>
<evidence type="ECO:0000313" key="5">
    <source>
        <dbReference type="EMBL" id="QCI56585.1"/>
    </source>
</evidence>
<proteinExistence type="evidence at transcript level"/>
<dbReference type="Pfam" id="PF00031">
    <property type="entry name" value="Cystatin"/>
    <property type="match status" value="1"/>
</dbReference>
<dbReference type="CDD" id="cd00042">
    <property type="entry name" value="CY"/>
    <property type="match status" value="1"/>
</dbReference>
<dbReference type="Proteomes" id="UP000095284">
    <property type="component" value="Unplaced"/>
</dbReference>
<dbReference type="InterPro" id="IPR046350">
    <property type="entry name" value="Cystatin_sf"/>
</dbReference>
<dbReference type="OrthoDB" id="2016588at2759"/>
<evidence type="ECO:0000313" key="7">
    <source>
        <dbReference type="Proteomes" id="UP000659654"/>
    </source>
</evidence>
<reference evidence="5" key="2">
    <citation type="submission" date="2018-09" db="EMBL/GenBank/DDBJ databases">
        <title>Cloning of Bx-cpi gene and prediction of Bx-CPI protein structure of Bursaphelenchus xylophilus.</title>
        <authorList>
            <person name="Meng F."/>
        </authorList>
    </citation>
    <scope>NUCLEOTIDE SEQUENCE</scope>
    <source>
        <strain evidence="5">NXY61</strain>
    </source>
</reference>
<dbReference type="EMBL" id="MK000288">
    <property type="protein sequence ID" value="QCI56585.1"/>
    <property type="molecule type" value="mRNA"/>
</dbReference>
<evidence type="ECO:0000313" key="4">
    <source>
        <dbReference type="EMBL" id="CAG9110552.1"/>
    </source>
</evidence>
<evidence type="ECO:0000313" key="3">
    <source>
        <dbReference type="EMBL" id="CAD5222511.1"/>
    </source>
</evidence>
<reference evidence="4" key="3">
    <citation type="submission" date="2020-08" db="EMBL/GenBank/DDBJ databases">
        <authorList>
            <person name="Kikuchi T."/>
        </authorList>
    </citation>
    <scope>NUCLEOTIDE SEQUENCE</scope>
    <source>
        <strain evidence="3">Ka4C1</strain>
    </source>
</reference>
<gene>
    <name evidence="5" type="primary">cpi</name>
    <name evidence="3" type="ORF">BXYJ_LOCUS7479</name>
</gene>
<dbReference type="Proteomes" id="UP000659654">
    <property type="component" value="Unassembled WGS sequence"/>
</dbReference>
<dbReference type="SMR" id="A0A1I7SQY1"/>
<organism evidence="6 8">
    <name type="scientific">Bursaphelenchus xylophilus</name>
    <name type="common">Pinewood nematode worm</name>
    <name type="synonym">Aphelenchoides xylophilus</name>
    <dbReference type="NCBI Taxonomy" id="6326"/>
    <lineage>
        <taxon>Eukaryota</taxon>
        <taxon>Metazoa</taxon>
        <taxon>Ecdysozoa</taxon>
        <taxon>Nematoda</taxon>
        <taxon>Chromadorea</taxon>
        <taxon>Rhabditida</taxon>
        <taxon>Tylenchina</taxon>
        <taxon>Tylenchomorpha</taxon>
        <taxon>Aphelenchoidea</taxon>
        <taxon>Aphelenchoididae</taxon>
        <taxon>Bursaphelenchus</taxon>
    </lineage>
</organism>
<evidence type="ECO:0000256" key="1">
    <source>
        <dbReference type="SAM" id="SignalP"/>
    </source>
</evidence>
<reference evidence="8" key="1">
    <citation type="submission" date="2016-11" db="UniProtKB">
        <authorList>
            <consortium name="WormBaseParasite"/>
        </authorList>
    </citation>
    <scope>IDENTIFICATION</scope>
</reference>